<proteinExistence type="inferred from homology"/>
<dbReference type="InterPro" id="IPR038454">
    <property type="entry name" value="DnaA_N_sf"/>
</dbReference>
<evidence type="ECO:0000313" key="15">
    <source>
        <dbReference type="Proteomes" id="UP000263232"/>
    </source>
</evidence>
<comment type="function">
    <text evidence="8 10">Plays an essential role in the initiation and regulation of chromosomal replication. ATP-DnaA binds to the origin of replication (oriC) to initiate formation of the DNA replication initiation complex once per cell cycle. Binds the DnaA box (a 9 base pair repeat at the origin) and separates the double-stranded (ds)DNA. Forms a right-handed helical filament on oriC DNA; dsDNA binds to the exterior of the filament while single-stranded (ss)DNA is stabiized in the filament's interior. The ATP-DnaA-oriC complex binds and stabilizes one strand of the AT-rich DNA unwinding element (DUE), permitting loading of DNA polymerase. After initiation quickly degrades to an ADP-DnaA complex that is not apt for DNA replication. Binds acidic phospholipids.</text>
</comment>
<dbReference type="InterPro" id="IPR010921">
    <property type="entry name" value="Trp_repressor/repl_initiator"/>
</dbReference>
<keyword evidence="7 8" id="KW-0238">DNA-binding</keyword>
<dbReference type="GO" id="GO:0003688">
    <property type="term" value="F:DNA replication origin binding"/>
    <property type="evidence" value="ECO:0007669"/>
    <property type="project" value="UniProtKB-UniRule"/>
</dbReference>
<dbReference type="NCBIfam" id="TIGR00362">
    <property type="entry name" value="DnaA"/>
    <property type="match status" value="1"/>
</dbReference>
<dbReference type="GO" id="GO:0005524">
    <property type="term" value="F:ATP binding"/>
    <property type="evidence" value="ECO:0007669"/>
    <property type="project" value="UniProtKB-UniRule"/>
</dbReference>
<comment type="subunit">
    <text evidence="8">Oligomerizes as a right-handed, spiral filament on DNA at oriC.</text>
</comment>
<dbReference type="EMBL" id="CP023434">
    <property type="protein sequence ID" value="AXY24539.1"/>
    <property type="molecule type" value="Genomic_DNA"/>
</dbReference>
<reference evidence="14 15" key="1">
    <citation type="submission" date="2017-09" db="EMBL/GenBank/DDBJ databases">
        <title>Complete genome sequence of Oxytococcus suis strain ZY16052.</title>
        <authorList>
            <person name="Li F."/>
        </authorList>
    </citation>
    <scope>NUCLEOTIDE SEQUENCE [LARGE SCALE GENOMIC DNA]</scope>
    <source>
        <strain evidence="14 15">ZY16052</strain>
    </source>
</reference>
<feature type="binding site" evidence="8">
    <location>
        <position position="163"/>
    </location>
    <ligand>
        <name>ATP</name>
        <dbReference type="ChEBI" id="CHEBI:30616"/>
    </ligand>
</feature>
<dbReference type="Gene3D" id="1.10.1750.10">
    <property type="match status" value="1"/>
</dbReference>
<dbReference type="AlphaFoldDB" id="A0A347WHI2"/>
<feature type="region of interest" description="Domain III, AAA+ region" evidence="8">
    <location>
        <begin position="116"/>
        <end position="332"/>
    </location>
</feature>
<evidence type="ECO:0000256" key="1">
    <source>
        <dbReference type="ARBA" id="ARBA00006583"/>
    </source>
</evidence>
<name>A0A347WHI2_9LACT</name>
<comment type="subcellular location">
    <subcellularLocation>
        <location evidence="8">Cytoplasm</location>
    </subcellularLocation>
</comment>
<dbReference type="FunFam" id="3.40.50.300:FF:000668">
    <property type="entry name" value="Chromosomal replication initiator protein DnaA"/>
    <property type="match status" value="1"/>
</dbReference>
<sequence>MDEKELFWNEMDQYFKQILSPASYTNWVTPVKPIRMDQSSITLSVPNALTKNYWEKNLAGYILQRSLELYGVEYEPIFMVVPKETAINDVPTPIPTASIQTETTFIETDSYAGQSELNPKYTFDNFVIGKDNDLASAAAMTVADSPGVTYNPLLIYGGVGLGKTHLMQAIGNEIRRKNPEATIRYATSEAFMNDFVSSIQNKSTNEFRQKYRNCDVLLVDDIQFLSNKDQTQEEFFHTFNALFDCQKQIVLTSDRLPNDINNLEERLISRFKWGLSTDITPPDLETRIAILRKKASNERIDISSDVLTYIANNVDTNIRELEGALIRVFAYSTIHGEEITIHLASQALHTLVENEEPKAVTCTEIISTVAEYFAITVEDIKGKKRTKTIVEPRQIGMYLARELTNLSFPKIGEEFGNKNHTTVIHAYDKIKTALADDSKMREDVATIREKFE</sequence>
<dbReference type="PANTHER" id="PTHR30050">
    <property type="entry name" value="CHROMOSOMAL REPLICATION INITIATOR PROTEIN DNAA"/>
    <property type="match status" value="1"/>
</dbReference>
<dbReference type="InterPro" id="IPR020591">
    <property type="entry name" value="Chromosome_initiator_DnaA-like"/>
</dbReference>
<dbReference type="GO" id="GO:0008289">
    <property type="term" value="F:lipid binding"/>
    <property type="evidence" value="ECO:0007669"/>
    <property type="project" value="UniProtKB-KW"/>
</dbReference>
<evidence type="ECO:0000256" key="3">
    <source>
        <dbReference type="ARBA" id="ARBA00022705"/>
    </source>
</evidence>
<dbReference type="Gene3D" id="3.40.50.300">
    <property type="entry name" value="P-loop containing nucleotide triphosphate hydrolases"/>
    <property type="match status" value="1"/>
</dbReference>
<protein>
    <recommendedName>
        <fullName evidence="8 9">Chromosomal replication initiator protein DnaA</fullName>
    </recommendedName>
</protein>
<evidence type="ECO:0000256" key="10">
    <source>
        <dbReference type="RuleBase" id="RU000577"/>
    </source>
</evidence>
<feature type="binding site" evidence="8">
    <location>
        <position position="162"/>
    </location>
    <ligand>
        <name>ATP</name>
        <dbReference type="ChEBI" id="CHEBI:30616"/>
    </ligand>
</feature>
<dbReference type="Pfam" id="PF11638">
    <property type="entry name" value="DnaA_N"/>
    <property type="match status" value="1"/>
</dbReference>
<dbReference type="GO" id="GO:0005886">
    <property type="term" value="C:plasma membrane"/>
    <property type="evidence" value="ECO:0007669"/>
    <property type="project" value="TreeGrafter"/>
</dbReference>
<accession>A0A347WHI2</accession>
<evidence type="ECO:0000256" key="4">
    <source>
        <dbReference type="ARBA" id="ARBA00022741"/>
    </source>
</evidence>
<dbReference type="InterPro" id="IPR024633">
    <property type="entry name" value="DnaA_N_dom"/>
</dbReference>
<comment type="caution">
    <text evidence="8">Lacks conserved residue(s) required for the propagation of feature annotation.</text>
</comment>
<evidence type="ECO:0000256" key="5">
    <source>
        <dbReference type="ARBA" id="ARBA00022840"/>
    </source>
</evidence>
<dbReference type="CDD" id="cd06571">
    <property type="entry name" value="Bac_DnaA_C"/>
    <property type="match status" value="1"/>
</dbReference>
<feature type="binding site" evidence="8">
    <location>
        <position position="164"/>
    </location>
    <ligand>
        <name>ATP</name>
        <dbReference type="ChEBI" id="CHEBI:30616"/>
    </ligand>
</feature>
<dbReference type="SUPFAM" id="SSF52540">
    <property type="entry name" value="P-loop containing nucleoside triphosphate hydrolases"/>
    <property type="match status" value="1"/>
</dbReference>
<dbReference type="Pfam" id="PF08299">
    <property type="entry name" value="Bac_DnaA_C"/>
    <property type="match status" value="1"/>
</dbReference>
<dbReference type="HAMAP" id="MF_00377">
    <property type="entry name" value="DnaA_bact"/>
    <property type="match status" value="1"/>
</dbReference>
<feature type="domain" description="AAA+ ATPase" evidence="12">
    <location>
        <begin position="149"/>
        <end position="280"/>
    </location>
</feature>
<feature type="domain" description="Chromosomal replication initiator DnaA C-terminal" evidence="13">
    <location>
        <begin position="361"/>
        <end position="430"/>
    </location>
</feature>
<dbReference type="InterPro" id="IPR027417">
    <property type="entry name" value="P-loop_NTPase"/>
</dbReference>
<keyword evidence="5 8" id="KW-0067">ATP-binding</keyword>
<dbReference type="FunFam" id="1.10.8.60:FF:000003">
    <property type="entry name" value="Chromosomal replication initiator protein DnaA"/>
    <property type="match status" value="1"/>
</dbReference>
<keyword evidence="4 8" id="KW-0547">Nucleotide-binding</keyword>
<dbReference type="RefSeq" id="WP_118989463.1">
    <property type="nucleotide sequence ID" value="NZ_CP023434.1"/>
</dbReference>
<gene>
    <name evidence="8" type="primary">dnaA</name>
    <name evidence="14" type="ORF">CL176_00020</name>
</gene>
<dbReference type="SMART" id="SM00760">
    <property type="entry name" value="Bac_DnaA_C"/>
    <property type="match status" value="1"/>
</dbReference>
<dbReference type="SUPFAM" id="SSF48295">
    <property type="entry name" value="TrpR-like"/>
    <property type="match status" value="1"/>
</dbReference>
<feature type="region of interest" description="Domain I, interacts with DnaA modulators" evidence="8">
    <location>
        <begin position="1"/>
        <end position="85"/>
    </location>
</feature>
<keyword evidence="15" id="KW-1185">Reference proteome</keyword>
<evidence type="ECO:0000256" key="8">
    <source>
        <dbReference type="HAMAP-Rule" id="MF_00377"/>
    </source>
</evidence>
<feature type="region of interest" description="Domain IV, binds dsDNA" evidence="8">
    <location>
        <begin position="333"/>
        <end position="452"/>
    </location>
</feature>
<dbReference type="SMART" id="SM00382">
    <property type="entry name" value="AAA"/>
    <property type="match status" value="1"/>
</dbReference>
<comment type="similarity">
    <text evidence="1 8 11">Belongs to the DnaA family.</text>
</comment>
<dbReference type="PROSITE" id="PS01008">
    <property type="entry name" value="DNAA"/>
    <property type="match status" value="1"/>
</dbReference>
<dbReference type="Proteomes" id="UP000263232">
    <property type="component" value="Chromosome"/>
</dbReference>
<dbReference type="Pfam" id="PF00308">
    <property type="entry name" value="Bac_DnaA"/>
    <property type="match status" value="1"/>
</dbReference>
<dbReference type="Gene3D" id="1.10.8.60">
    <property type="match status" value="1"/>
</dbReference>
<evidence type="ECO:0000313" key="14">
    <source>
        <dbReference type="EMBL" id="AXY24539.1"/>
    </source>
</evidence>
<dbReference type="PRINTS" id="PR00051">
    <property type="entry name" value="DNAA"/>
</dbReference>
<evidence type="ECO:0000259" key="12">
    <source>
        <dbReference type="SMART" id="SM00382"/>
    </source>
</evidence>
<evidence type="ECO:0000256" key="7">
    <source>
        <dbReference type="ARBA" id="ARBA00023125"/>
    </source>
</evidence>
<dbReference type="InterPro" id="IPR001957">
    <property type="entry name" value="Chromosome_initiator_DnaA"/>
</dbReference>
<dbReference type="InterPro" id="IPR013317">
    <property type="entry name" value="DnaA_dom"/>
</dbReference>
<dbReference type="InterPro" id="IPR013159">
    <property type="entry name" value="DnaA_C"/>
</dbReference>
<feature type="binding site" evidence="8">
    <location>
        <position position="160"/>
    </location>
    <ligand>
        <name>ATP</name>
        <dbReference type="ChEBI" id="CHEBI:30616"/>
    </ligand>
</feature>
<evidence type="ECO:0000259" key="13">
    <source>
        <dbReference type="SMART" id="SM00760"/>
    </source>
</evidence>
<evidence type="ECO:0000256" key="11">
    <source>
        <dbReference type="RuleBase" id="RU004227"/>
    </source>
</evidence>
<dbReference type="InterPro" id="IPR018312">
    <property type="entry name" value="Chromosome_initiator_DnaA_CS"/>
</dbReference>
<evidence type="ECO:0000256" key="6">
    <source>
        <dbReference type="ARBA" id="ARBA00023121"/>
    </source>
</evidence>
<dbReference type="CDD" id="cd00009">
    <property type="entry name" value="AAA"/>
    <property type="match status" value="1"/>
</dbReference>
<dbReference type="KEGG" id="abae:CL176_00020"/>
<comment type="domain">
    <text evidence="8">Domain I is involved in oligomerization and binding regulators, domain II is flexibile and of varying length in different bacteria, domain III forms the AAA+ region, while domain IV binds dsDNA.</text>
</comment>
<dbReference type="OrthoDB" id="9807019at2"/>
<dbReference type="GO" id="GO:0005737">
    <property type="term" value="C:cytoplasm"/>
    <property type="evidence" value="ECO:0007669"/>
    <property type="project" value="UniProtKB-SubCell"/>
</dbReference>
<organism evidence="14 15">
    <name type="scientific">Suicoccus acidiformans</name>
    <dbReference type="NCBI Taxonomy" id="2036206"/>
    <lineage>
        <taxon>Bacteria</taxon>
        <taxon>Bacillati</taxon>
        <taxon>Bacillota</taxon>
        <taxon>Bacilli</taxon>
        <taxon>Lactobacillales</taxon>
        <taxon>Aerococcaceae</taxon>
        <taxon>Suicoccus</taxon>
    </lineage>
</organism>
<evidence type="ECO:0000256" key="2">
    <source>
        <dbReference type="ARBA" id="ARBA00022490"/>
    </source>
</evidence>
<keyword evidence="2 8" id="KW-0963">Cytoplasm</keyword>
<dbReference type="GO" id="GO:0006270">
    <property type="term" value="P:DNA replication initiation"/>
    <property type="evidence" value="ECO:0007669"/>
    <property type="project" value="UniProtKB-UniRule"/>
</dbReference>
<dbReference type="PANTHER" id="PTHR30050:SF2">
    <property type="entry name" value="CHROMOSOMAL REPLICATION INITIATOR PROTEIN DNAA"/>
    <property type="match status" value="1"/>
</dbReference>
<dbReference type="InterPro" id="IPR003593">
    <property type="entry name" value="AAA+_ATPase"/>
</dbReference>
<keyword evidence="3 8" id="KW-0235">DNA replication</keyword>
<dbReference type="Gene3D" id="3.30.300.180">
    <property type="match status" value="1"/>
</dbReference>
<dbReference type="GO" id="GO:0006275">
    <property type="term" value="P:regulation of DNA replication"/>
    <property type="evidence" value="ECO:0007669"/>
    <property type="project" value="UniProtKB-UniRule"/>
</dbReference>
<evidence type="ECO:0000256" key="9">
    <source>
        <dbReference type="NCBIfam" id="TIGR00362"/>
    </source>
</evidence>
<keyword evidence="6 8" id="KW-0446">Lipid-binding</keyword>